<dbReference type="RefSeq" id="WP_090266885.1">
    <property type="nucleotide sequence ID" value="NZ_FNDS01000011.1"/>
</dbReference>
<organism evidence="2 3">
    <name type="scientific">Pseudomonas panipatensis</name>
    <dbReference type="NCBI Taxonomy" id="428992"/>
    <lineage>
        <taxon>Bacteria</taxon>
        <taxon>Pseudomonadati</taxon>
        <taxon>Pseudomonadota</taxon>
        <taxon>Gammaproteobacteria</taxon>
        <taxon>Pseudomonadales</taxon>
        <taxon>Pseudomonadaceae</taxon>
        <taxon>Pseudomonas</taxon>
    </lineage>
</organism>
<evidence type="ECO:0000313" key="3">
    <source>
        <dbReference type="Proteomes" id="UP000199636"/>
    </source>
</evidence>
<dbReference type="Proteomes" id="UP000199636">
    <property type="component" value="Unassembled WGS sequence"/>
</dbReference>
<protein>
    <submittedName>
        <fullName evidence="2">Uncharacterized protein</fullName>
    </submittedName>
</protein>
<evidence type="ECO:0000313" key="2">
    <source>
        <dbReference type="EMBL" id="SDI54831.1"/>
    </source>
</evidence>
<reference evidence="3" key="1">
    <citation type="submission" date="2016-10" db="EMBL/GenBank/DDBJ databases">
        <authorList>
            <person name="Varghese N."/>
            <person name="Submissions S."/>
        </authorList>
    </citation>
    <scope>NUCLEOTIDE SEQUENCE [LARGE SCALE GENOMIC DNA]</scope>
    <source>
        <strain evidence="3">CCM 7469</strain>
    </source>
</reference>
<gene>
    <name evidence="2" type="ORF">SAMN05216272_111143</name>
</gene>
<feature type="region of interest" description="Disordered" evidence="1">
    <location>
        <begin position="32"/>
        <end position="54"/>
    </location>
</feature>
<keyword evidence="3" id="KW-1185">Reference proteome</keyword>
<feature type="compositionally biased region" description="Basic and acidic residues" evidence="1">
    <location>
        <begin position="32"/>
        <end position="51"/>
    </location>
</feature>
<name>A0A1G8LGK9_9PSED</name>
<accession>A0A1G8LGK9</accession>
<dbReference type="OrthoDB" id="6907984at2"/>
<dbReference type="AlphaFoldDB" id="A0A1G8LGK9"/>
<dbReference type="STRING" id="428992.SAMN05216272_111143"/>
<sequence length="71" mass="8631">MKAEDIYIRLTDPTGKYREIVSHHRVWDRQRFLESQRKQNNKPDKPDEHRRVSIASEADYRKFMGYKEHAA</sequence>
<proteinExistence type="predicted"/>
<evidence type="ECO:0000256" key="1">
    <source>
        <dbReference type="SAM" id="MobiDB-lite"/>
    </source>
</evidence>
<dbReference type="EMBL" id="FNDS01000011">
    <property type="protein sequence ID" value="SDI54831.1"/>
    <property type="molecule type" value="Genomic_DNA"/>
</dbReference>